<evidence type="ECO:0000313" key="8">
    <source>
        <dbReference type="Proteomes" id="UP001327560"/>
    </source>
</evidence>
<keyword evidence="4" id="KW-1133">Transmembrane helix</keyword>
<comment type="similarity">
    <text evidence="2">Belongs to the major facilitator superfamily. Sugar transporter (TC 2.A.1.1) family.</text>
</comment>
<sequence>MCLGGALVGCLVSGSISDAIGRPRTFQLSALPMIIGHSLSASTSSLLGMLLGRFLVGTGMGLGSPVASLYITEVSPISVRESGMLLLEVSLLAFLLQGNHAGNMGRYAWRNTDADTHSDLGYIPHRLEQRGTLNLKVLLELFSMYREWQAQRAKKISKK</sequence>
<keyword evidence="3" id="KW-0812">Transmembrane</keyword>
<organism evidence="7 8">
    <name type="scientific">Canna indica</name>
    <name type="common">Indian-shot</name>
    <dbReference type="NCBI Taxonomy" id="4628"/>
    <lineage>
        <taxon>Eukaryota</taxon>
        <taxon>Viridiplantae</taxon>
        <taxon>Streptophyta</taxon>
        <taxon>Embryophyta</taxon>
        <taxon>Tracheophyta</taxon>
        <taxon>Spermatophyta</taxon>
        <taxon>Magnoliopsida</taxon>
        <taxon>Liliopsida</taxon>
        <taxon>Zingiberales</taxon>
        <taxon>Cannaceae</taxon>
        <taxon>Canna</taxon>
    </lineage>
</organism>
<dbReference type="Gene3D" id="1.20.1250.20">
    <property type="entry name" value="MFS general substrate transporter like domains"/>
    <property type="match status" value="1"/>
</dbReference>
<dbReference type="Pfam" id="PF00083">
    <property type="entry name" value="Sugar_tr"/>
    <property type="match status" value="1"/>
</dbReference>
<keyword evidence="8" id="KW-1185">Reference proteome</keyword>
<proteinExistence type="inferred from homology"/>
<accession>A0AAQ3K9G7</accession>
<evidence type="ECO:0000256" key="5">
    <source>
        <dbReference type="ARBA" id="ARBA00023136"/>
    </source>
</evidence>
<dbReference type="EMBL" id="CP136893">
    <property type="protein sequence ID" value="WOL04479.1"/>
    <property type="molecule type" value="Genomic_DNA"/>
</dbReference>
<dbReference type="Proteomes" id="UP001327560">
    <property type="component" value="Chromosome 4"/>
</dbReference>
<dbReference type="GO" id="GO:0005351">
    <property type="term" value="F:carbohydrate:proton symporter activity"/>
    <property type="evidence" value="ECO:0007669"/>
    <property type="project" value="TreeGrafter"/>
</dbReference>
<protein>
    <recommendedName>
        <fullName evidence="6">Major facilitator superfamily (MFS) profile domain-containing protein</fullName>
    </recommendedName>
</protein>
<evidence type="ECO:0000259" key="6">
    <source>
        <dbReference type="PROSITE" id="PS50850"/>
    </source>
</evidence>
<gene>
    <name evidence="7" type="ORF">Cni_G13200</name>
</gene>
<evidence type="ECO:0000256" key="2">
    <source>
        <dbReference type="ARBA" id="ARBA00010992"/>
    </source>
</evidence>
<evidence type="ECO:0000256" key="1">
    <source>
        <dbReference type="ARBA" id="ARBA00004141"/>
    </source>
</evidence>
<reference evidence="7 8" key="1">
    <citation type="submission" date="2023-10" db="EMBL/GenBank/DDBJ databases">
        <title>Chromosome-scale genome assembly provides insights into flower coloration mechanisms of Canna indica.</title>
        <authorList>
            <person name="Li C."/>
        </authorList>
    </citation>
    <scope>NUCLEOTIDE SEQUENCE [LARGE SCALE GENOMIC DNA]</scope>
    <source>
        <tissue evidence="7">Flower</tissue>
    </source>
</reference>
<dbReference type="InterPro" id="IPR036259">
    <property type="entry name" value="MFS_trans_sf"/>
</dbReference>
<dbReference type="InterPro" id="IPR020846">
    <property type="entry name" value="MFS_dom"/>
</dbReference>
<dbReference type="InterPro" id="IPR005828">
    <property type="entry name" value="MFS_sugar_transport-like"/>
</dbReference>
<dbReference type="GO" id="GO:0016020">
    <property type="term" value="C:membrane"/>
    <property type="evidence" value="ECO:0007669"/>
    <property type="project" value="UniProtKB-SubCell"/>
</dbReference>
<evidence type="ECO:0000313" key="7">
    <source>
        <dbReference type="EMBL" id="WOL04479.1"/>
    </source>
</evidence>
<comment type="subcellular location">
    <subcellularLocation>
        <location evidence="1">Membrane</location>
        <topology evidence="1">Multi-pass membrane protein</topology>
    </subcellularLocation>
</comment>
<dbReference type="PROSITE" id="PS50850">
    <property type="entry name" value="MFS"/>
    <property type="match status" value="1"/>
</dbReference>
<dbReference type="InterPro" id="IPR050360">
    <property type="entry name" value="MFS_Sugar_Transporters"/>
</dbReference>
<dbReference type="AlphaFoldDB" id="A0AAQ3K9G7"/>
<dbReference type="SUPFAM" id="SSF103473">
    <property type="entry name" value="MFS general substrate transporter"/>
    <property type="match status" value="1"/>
</dbReference>
<feature type="domain" description="Major facilitator superfamily (MFS) profile" evidence="6">
    <location>
        <begin position="1"/>
        <end position="159"/>
    </location>
</feature>
<evidence type="ECO:0000256" key="3">
    <source>
        <dbReference type="ARBA" id="ARBA00022692"/>
    </source>
</evidence>
<dbReference type="PANTHER" id="PTHR48022:SF2">
    <property type="entry name" value="PLASTIDIC GLUCOSE TRANSPORTER 4"/>
    <property type="match status" value="1"/>
</dbReference>
<keyword evidence="5" id="KW-0472">Membrane</keyword>
<dbReference type="PANTHER" id="PTHR48022">
    <property type="entry name" value="PLASTIDIC GLUCOSE TRANSPORTER 4"/>
    <property type="match status" value="1"/>
</dbReference>
<evidence type="ECO:0000256" key="4">
    <source>
        <dbReference type="ARBA" id="ARBA00022989"/>
    </source>
</evidence>
<name>A0AAQ3K9G7_9LILI</name>